<dbReference type="Proteomes" id="UP000278746">
    <property type="component" value="Unassembled WGS sequence"/>
</dbReference>
<comment type="caution">
    <text evidence="4">The sequence shown here is derived from an EMBL/GenBank/DDBJ whole genome shotgun (WGS) entry which is preliminary data.</text>
</comment>
<evidence type="ECO:0000256" key="1">
    <source>
        <dbReference type="ARBA" id="ARBA00022679"/>
    </source>
</evidence>
<dbReference type="Pfam" id="PF01553">
    <property type="entry name" value="Acyltransferase"/>
    <property type="match status" value="1"/>
</dbReference>
<evidence type="ECO:0000313" key="5">
    <source>
        <dbReference type="Proteomes" id="UP000278746"/>
    </source>
</evidence>
<keyword evidence="5" id="KW-1185">Reference proteome</keyword>
<evidence type="ECO:0000256" key="2">
    <source>
        <dbReference type="ARBA" id="ARBA00023315"/>
    </source>
</evidence>
<name>A0A3M7TUV1_9BACI</name>
<dbReference type="InterPro" id="IPR002123">
    <property type="entry name" value="Plipid/glycerol_acylTrfase"/>
</dbReference>
<dbReference type="OrthoDB" id="152799at2"/>
<keyword evidence="1" id="KW-0808">Transferase</keyword>
<dbReference type="GO" id="GO:0005886">
    <property type="term" value="C:plasma membrane"/>
    <property type="evidence" value="ECO:0007669"/>
    <property type="project" value="TreeGrafter"/>
</dbReference>
<protein>
    <recommendedName>
        <fullName evidence="3">Phospholipid/glycerol acyltransferase domain-containing protein</fullName>
    </recommendedName>
</protein>
<dbReference type="PANTHER" id="PTHR10434:SF11">
    <property type="entry name" value="1-ACYL-SN-GLYCEROL-3-PHOSPHATE ACYLTRANSFERASE"/>
    <property type="match status" value="1"/>
</dbReference>
<dbReference type="PANTHER" id="PTHR10434">
    <property type="entry name" value="1-ACYL-SN-GLYCEROL-3-PHOSPHATE ACYLTRANSFERASE"/>
    <property type="match status" value="1"/>
</dbReference>
<proteinExistence type="predicted"/>
<dbReference type="SUPFAM" id="SSF69593">
    <property type="entry name" value="Glycerol-3-phosphate (1)-acyltransferase"/>
    <property type="match status" value="1"/>
</dbReference>
<feature type="domain" description="Phospholipid/glycerol acyltransferase" evidence="3">
    <location>
        <begin position="70"/>
        <end position="187"/>
    </location>
</feature>
<dbReference type="EMBL" id="RHIB01000001">
    <property type="protein sequence ID" value="RNA69041.1"/>
    <property type="molecule type" value="Genomic_DNA"/>
</dbReference>
<accession>A0A3M7TUV1</accession>
<dbReference type="GO" id="GO:0006654">
    <property type="term" value="P:phosphatidic acid biosynthetic process"/>
    <property type="evidence" value="ECO:0007669"/>
    <property type="project" value="TreeGrafter"/>
</dbReference>
<organism evidence="4 5">
    <name type="scientific">Alteribacter keqinensis</name>
    <dbReference type="NCBI Taxonomy" id="2483800"/>
    <lineage>
        <taxon>Bacteria</taxon>
        <taxon>Bacillati</taxon>
        <taxon>Bacillota</taxon>
        <taxon>Bacilli</taxon>
        <taxon>Bacillales</taxon>
        <taxon>Bacillaceae</taxon>
        <taxon>Alteribacter</taxon>
    </lineage>
</organism>
<keyword evidence="2" id="KW-0012">Acyltransferase</keyword>
<dbReference type="AlphaFoldDB" id="A0A3M7TUV1"/>
<evidence type="ECO:0000259" key="3">
    <source>
        <dbReference type="SMART" id="SM00563"/>
    </source>
</evidence>
<gene>
    <name evidence="4" type="ORF">EBO34_03545</name>
</gene>
<sequence length="273" mass="31728">MLQPFHRCVCSLFIQSIFPFAKAGTEAFHVKKKPLFEALFSLYNKRLLSKHFHTIKVKNDWVPSSHKRGVLFYINHSSWWDSLVLFQLNRYLLKQDGYALMSEDGLKKFPFFMKLGAFPVNSSSYTSVLRSLTRASSLLDEGKALFVFPQGEERHVDERPFTFQHGTSYLIQKARNCEVVPITFYHTLFHEQHPEFFIHIGKSVSIGDDKNRQAATRQLEEAMTIQLDAVKRQVVNGKTEHFDVFVDGSITIGEKWYHRFKKKAVCLTGREEN</sequence>
<dbReference type="GO" id="GO:0003841">
    <property type="term" value="F:1-acylglycerol-3-phosphate O-acyltransferase activity"/>
    <property type="evidence" value="ECO:0007669"/>
    <property type="project" value="TreeGrafter"/>
</dbReference>
<reference evidence="4 5" key="1">
    <citation type="submission" date="2018-10" db="EMBL/GenBank/DDBJ databases">
        <title>Bacillus Keqinensis sp. nov., a moderately halophilic bacterium isolated from a saline-alkaline lake.</title>
        <authorList>
            <person name="Wang H."/>
        </authorList>
    </citation>
    <scope>NUCLEOTIDE SEQUENCE [LARGE SCALE GENOMIC DNA]</scope>
    <source>
        <strain evidence="4 5">KQ-3</strain>
    </source>
</reference>
<evidence type="ECO:0000313" key="4">
    <source>
        <dbReference type="EMBL" id="RNA69041.1"/>
    </source>
</evidence>
<dbReference type="SMART" id="SM00563">
    <property type="entry name" value="PlsC"/>
    <property type="match status" value="1"/>
</dbReference>
<dbReference type="CDD" id="cd06551">
    <property type="entry name" value="LPLAT"/>
    <property type="match status" value="1"/>
</dbReference>